<name>A0AAV2EAW3_9ROSI</name>
<sequence length="110" mass="12111">MFDLNKFGLPICLANLLANSTSPIASGQHRSPVVVIGSSVVGHSAREQISSQSPPRHAEKMKSARRLSLSLIGASLLASRHCHLIWEKDKRIVGDFDLRRMYKDNSNKCG</sequence>
<dbReference type="EMBL" id="OZ034817">
    <property type="protein sequence ID" value="CAL1382932.1"/>
    <property type="molecule type" value="Genomic_DNA"/>
</dbReference>
<dbReference type="AlphaFoldDB" id="A0AAV2EAW3"/>
<reference evidence="1 2" key="1">
    <citation type="submission" date="2024-04" db="EMBL/GenBank/DDBJ databases">
        <authorList>
            <person name="Fracassetti M."/>
        </authorList>
    </citation>
    <scope>NUCLEOTIDE SEQUENCE [LARGE SCALE GENOMIC DNA]</scope>
</reference>
<proteinExistence type="predicted"/>
<protein>
    <submittedName>
        <fullName evidence="1">Uncharacterized protein</fullName>
    </submittedName>
</protein>
<organism evidence="1 2">
    <name type="scientific">Linum trigynum</name>
    <dbReference type="NCBI Taxonomy" id="586398"/>
    <lineage>
        <taxon>Eukaryota</taxon>
        <taxon>Viridiplantae</taxon>
        <taxon>Streptophyta</taxon>
        <taxon>Embryophyta</taxon>
        <taxon>Tracheophyta</taxon>
        <taxon>Spermatophyta</taxon>
        <taxon>Magnoliopsida</taxon>
        <taxon>eudicotyledons</taxon>
        <taxon>Gunneridae</taxon>
        <taxon>Pentapetalae</taxon>
        <taxon>rosids</taxon>
        <taxon>fabids</taxon>
        <taxon>Malpighiales</taxon>
        <taxon>Linaceae</taxon>
        <taxon>Linum</taxon>
    </lineage>
</organism>
<keyword evidence="2" id="KW-1185">Reference proteome</keyword>
<evidence type="ECO:0000313" key="2">
    <source>
        <dbReference type="Proteomes" id="UP001497516"/>
    </source>
</evidence>
<accession>A0AAV2EAW3</accession>
<gene>
    <name evidence="1" type="ORF">LTRI10_LOCUS24233</name>
</gene>
<dbReference type="Proteomes" id="UP001497516">
    <property type="component" value="Chromosome 4"/>
</dbReference>
<evidence type="ECO:0000313" key="1">
    <source>
        <dbReference type="EMBL" id="CAL1382932.1"/>
    </source>
</evidence>